<dbReference type="GO" id="GO:0006412">
    <property type="term" value="P:translation"/>
    <property type="evidence" value="ECO:0007669"/>
    <property type="project" value="UniProtKB-UniRule"/>
</dbReference>
<dbReference type="GO" id="GO:0003735">
    <property type="term" value="F:structural constituent of ribosome"/>
    <property type="evidence" value="ECO:0007669"/>
    <property type="project" value="InterPro"/>
</dbReference>
<evidence type="ECO:0000256" key="5">
    <source>
        <dbReference type="ARBA" id="ARBA00023274"/>
    </source>
</evidence>
<comment type="subunit">
    <text evidence="6">Part of the 50S ribosomal subunit. Contacts protein L29, and trigger factor when it is bound to the ribosome.</text>
</comment>
<dbReference type="HOGENOM" id="CLU_037562_3_2_11"/>
<keyword evidence="2 6" id="KW-0699">rRNA-binding</keyword>
<evidence type="ECO:0000313" key="8">
    <source>
        <dbReference type="EMBL" id="AEB07430.1"/>
    </source>
</evidence>
<dbReference type="Pfam" id="PF00276">
    <property type="entry name" value="Ribosomal_L23"/>
    <property type="match status" value="1"/>
</dbReference>
<evidence type="ECO:0000313" key="9">
    <source>
        <dbReference type="Proteomes" id="UP000006851"/>
    </source>
</evidence>
<reference evidence="9" key="1">
    <citation type="journal article" date="2013" name="Stand. Genomic Sci.">
        <title>Complete genome sequence of Coriobacterium glomerans type strain (PW2(T)) from the midgut of Pyrrhocoris apterus L. (red soldier bug).</title>
        <authorList>
            <person name="Stackebrandt E."/>
            <person name="Zeytun A."/>
            <person name="Lapidus A."/>
            <person name="Nolan M."/>
            <person name="Lucas S."/>
            <person name="Hammon N."/>
            <person name="Deshpande S."/>
            <person name="Cheng J.F."/>
            <person name="Tapia R."/>
            <person name="Goodwin L.A."/>
            <person name="Pitluck S."/>
            <person name="Liolios K."/>
            <person name="Pagani I."/>
            <person name="Ivanova N."/>
            <person name="Mavromatis K."/>
            <person name="Mikhailova N."/>
            <person name="Huntemann M."/>
            <person name="Pati A."/>
            <person name="Chen A."/>
            <person name="Palaniappan K."/>
            <person name="Chang Y.J."/>
            <person name="Land M."/>
            <person name="Hauser L."/>
            <person name="Rohde M."/>
            <person name="Pukall R."/>
            <person name="Goker M."/>
            <person name="Detter J.C."/>
            <person name="Woyke T."/>
            <person name="Bristow J."/>
            <person name="Eisen J.A."/>
            <person name="Markowitz V."/>
            <person name="Hugenholtz P."/>
            <person name="Kyrpides N.C."/>
            <person name="Klenk H.P."/>
        </authorList>
    </citation>
    <scope>NUCLEOTIDE SEQUENCE</scope>
    <source>
        <strain evidence="9">ATCC 49209 / DSM 20642 / JCM 10262 / PW2</strain>
    </source>
</reference>
<dbReference type="STRING" id="700015.Corgl_1329"/>
<evidence type="ECO:0000256" key="2">
    <source>
        <dbReference type="ARBA" id="ARBA00022730"/>
    </source>
</evidence>
<dbReference type="Proteomes" id="UP000006851">
    <property type="component" value="Chromosome"/>
</dbReference>
<proteinExistence type="inferred from homology"/>
<evidence type="ECO:0000256" key="3">
    <source>
        <dbReference type="ARBA" id="ARBA00022884"/>
    </source>
</evidence>
<gene>
    <name evidence="6" type="primary">rplW</name>
    <name evidence="8" type="ordered locus">Corgl_1329</name>
</gene>
<name>F2N8P7_CORGP</name>
<sequence>MDAHSVIVRPIVSEHSYELQEMRKYTFEVAKGASKLQIADAIEELFSVKVVRVNTLSVKPKKKRVRQVAGYTRSWKKAIVTLAEGDSIEIFGNQA</sequence>
<dbReference type="PROSITE" id="PS00050">
    <property type="entry name" value="RIBOSOMAL_L23"/>
    <property type="match status" value="1"/>
</dbReference>
<evidence type="ECO:0000256" key="6">
    <source>
        <dbReference type="HAMAP-Rule" id="MF_01369"/>
    </source>
</evidence>
<dbReference type="Gene3D" id="3.30.70.330">
    <property type="match status" value="1"/>
</dbReference>
<comment type="similarity">
    <text evidence="1 6 7">Belongs to the universal ribosomal protein uL23 family.</text>
</comment>
<organism evidence="8 9">
    <name type="scientific">Coriobacterium glomerans (strain ATCC 49209 / DSM 20642 / JCM 10262 / PW2)</name>
    <dbReference type="NCBI Taxonomy" id="700015"/>
    <lineage>
        <taxon>Bacteria</taxon>
        <taxon>Bacillati</taxon>
        <taxon>Actinomycetota</taxon>
        <taxon>Coriobacteriia</taxon>
        <taxon>Coriobacteriales</taxon>
        <taxon>Coriobacteriaceae</taxon>
        <taxon>Coriobacterium</taxon>
    </lineage>
</organism>
<dbReference type="OrthoDB" id="9793353at2"/>
<dbReference type="PANTHER" id="PTHR11620">
    <property type="entry name" value="60S RIBOSOMAL PROTEIN L23A"/>
    <property type="match status" value="1"/>
</dbReference>
<keyword evidence="9" id="KW-1185">Reference proteome</keyword>
<dbReference type="InterPro" id="IPR012678">
    <property type="entry name" value="Ribosomal_uL23/eL15/eS24_sf"/>
</dbReference>
<dbReference type="FunFam" id="3.30.70.330:FF:000001">
    <property type="entry name" value="50S ribosomal protein L23"/>
    <property type="match status" value="1"/>
</dbReference>
<evidence type="ECO:0000256" key="7">
    <source>
        <dbReference type="RuleBase" id="RU003934"/>
    </source>
</evidence>
<dbReference type="SUPFAM" id="SSF54189">
    <property type="entry name" value="Ribosomal proteins S24e, L23 and L15e"/>
    <property type="match status" value="1"/>
</dbReference>
<dbReference type="NCBIfam" id="NF004363">
    <property type="entry name" value="PRK05738.2-4"/>
    <property type="match status" value="1"/>
</dbReference>
<keyword evidence="4 6" id="KW-0689">Ribosomal protein</keyword>
<comment type="function">
    <text evidence="6">One of the early assembly proteins it binds 23S rRNA. One of the proteins that surrounds the polypeptide exit tunnel on the outside of the ribosome. Forms the main docking site for trigger factor binding to the ribosome.</text>
</comment>
<dbReference type="GO" id="GO:1990904">
    <property type="term" value="C:ribonucleoprotein complex"/>
    <property type="evidence" value="ECO:0007669"/>
    <property type="project" value="UniProtKB-KW"/>
</dbReference>
<keyword evidence="3 6" id="KW-0694">RNA-binding</keyword>
<dbReference type="GO" id="GO:0005840">
    <property type="term" value="C:ribosome"/>
    <property type="evidence" value="ECO:0007669"/>
    <property type="project" value="UniProtKB-KW"/>
</dbReference>
<dbReference type="KEGG" id="cgo:Corgl_1329"/>
<dbReference type="InterPro" id="IPR013025">
    <property type="entry name" value="Ribosomal_uL23-like"/>
</dbReference>
<dbReference type="eggNOG" id="COG0089">
    <property type="taxonomic scope" value="Bacteria"/>
</dbReference>
<dbReference type="InterPro" id="IPR001014">
    <property type="entry name" value="Ribosomal_uL23_CS"/>
</dbReference>
<accession>F2N8P7</accession>
<dbReference type="HAMAP" id="MF_01369_B">
    <property type="entry name" value="Ribosomal_uL23_B"/>
    <property type="match status" value="1"/>
</dbReference>
<protein>
    <recommendedName>
        <fullName evidence="6">Large ribosomal subunit protein uL23</fullName>
    </recommendedName>
</protein>
<dbReference type="AlphaFoldDB" id="F2N8P7"/>
<dbReference type="RefSeq" id="WP_013709172.1">
    <property type="nucleotide sequence ID" value="NC_015389.1"/>
</dbReference>
<dbReference type="GO" id="GO:0019843">
    <property type="term" value="F:rRNA binding"/>
    <property type="evidence" value="ECO:0007669"/>
    <property type="project" value="UniProtKB-UniRule"/>
</dbReference>
<dbReference type="EMBL" id="CP002628">
    <property type="protein sequence ID" value="AEB07430.1"/>
    <property type="molecule type" value="Genomic_DNA"/>
</dbReference>
<keyword evidence="5 6" id="KW-0687">Ribonucleoprotein</keyword>
<evidence type="ECO:0000256" key="4">
    <source>
        <dbReference type="ARBA" id="ARBA00022980"/>
    </source>
</evidence>
<dbReference type="InterPro" id="IPR012677">
    <property type="entry name" value="Nucleotide-bd_a/b_plait_sf"/>
</dbReference>
<evidence type="ECO:0000256" key="1">
    <source>
        <dbReference type="ARBA" id="ARBA00006700"/>
    </source>
</evidence>